<feature type="region of interest" description="Disordered" evidence="9">
    <location>
        <begin position="81"/>
        <end position="110"/>
    </location>
</feature>
<dbReference type="EMBL" id="JACGWK010001507">
    <property type="protein sequence ID" value="KAL0286989.1"/>
    <property type="molecule type" value="Genomic_DNA"/>
</dbReference>
<dbReference type="InterPro" id="IPR011050">
    <property type="entry name" value="Pectin_lyase_fold/virulence"/>
</dbReference>
<dbReference type="InterPro" id="IPR012334">
    <property type="entry name" value="Pectin_lyas_fold"/>
</dbReference>
<accession>A0AAW2IXH1</accession>
<evidence type="ECO:0000256" key="6">
    <source>
        <dbReference type="ARBA" id="ARBA00023295"/>
    </source>
</evidence>
<dbReference type="InterPro" id="IPR000743">
    <property type="entry name" value="Glyco_hydro_28"/>
</dbReference>
<evidence type="ECO:0000256" key="4">
    <source>
        <dbReference type="ARBA" id="ARBA00022525"/>
    </source>
</evidence>
<name>A0AAW2IXH1_9LAMI</name>
<keyword evidence="6 8" id="KW-0326">Glycosidase</keyword>
<evidence type="ECO:0000256" key="8">
    <source>
        <dbReference type="RuleBase" id="RU361169"/>
    </source>
</evidence>
<keyword evidence="3" id="KW-0134">Cell wall</keyword>
<comment type="similarity">
    <text evidence="2 8">Belongs to the glycosyl hydrolase 28 family.</text>
</comment>
<dbReference type="SUPFAM" id="SSF51126">
    <property type="entry name" value="Pectin lyase-like"/>
    <property type="match status" value="1"/>
</dbReference>
<sequence>MERCVPRTRISDAGPVRVGVPRETHLFFRPRLHVRHCFPGVRERGGSGLLQWLEFTKLKGITIRGKGSIDGQGSVWWDDYSTANPTDESDAAGSPDWTSAEAKGGMPSTRPTALRFYGSTDVTVTGITIQNSPQTHLKFDDCIGVQVFGISISSPGDSPNTDGIHLQNSQDVVIHTTSLACGCSGVYVHNVKLRTWARASQDQVRRMFSNIQVSEVETPIIIDQFYCNGHTCPNKTSAVAVSGVPISP</sequence>
<evidence type="ECO:0000256" key="3">
    <source>
        <dbReference type="ARBA" id="ARBA00022512"/>
    </source>
</evidence>
<evidence type="ECO:0000256" key="1">
    <source>
        <dbReference type="ARBA" id="ARBA00004191"/>
    </source>
</evidence>
<evidence type="ECO:0000256" key="9">
    <source>
        <dbReference type="SAM" id="MobiDB-lite"/>
    </source>
</evidence>
<keyword evidence="5 8" id="KW-0378">Hydrolase</keyword>
<reference evidence="10" key="2">
    <citation type="journal article" date="2024" name="Plant">
        <title>Genomic evolution and insights into agronomic trait innovations of Sesamum species.</title>
        <authorList>
            <person name="Miao H."/>
            <person name="Wang L."/>
            <person name="Qu L."/>
            <person name="Liu H."/>
            <person name="Sun Y."/>
            <person name="Le M."/>
            <person name="Wang Q."/>
            <person name="Wei S."/>
            <person name="Zheng Y."/>
            <person name="Lin W."/>
            <person name="Duan Y."/>
            <person name="Cao H."/>
            <person name="Xiong S."/>
            <person name="Wang X."/>
            <person name="Wei L."/>
            <person name="Li C."/>
            <person name="Ma Q."/>
            <person name="Ju M."/>
            <person name="Zhao R."/>
            <person name="Li G."/>
            <person name="Mu C."/>
            <person name="Tian Q."/>
            <person name="Mei H."/>
            <person name="Zhang T."/>
            <person name="Gao T."/>
            <person name="Zhang H."/>
        </authorList>
    </citation>
    <scope>NUCLEOTIDE SEQUENCE</scope>
    <source>
        <strain evidence="10">G01</strain>
    </source>
</reference>
<organism evidence="10">
    <name type="scientific">Sesamum angustifolium</name>
    <dbReference type="NCBI Taxonomy" id="2727405"/>
    <lineage>
        <taxon>Eukaryota</taxon>
        <taxon>Viridiplantae</taxon>
        <taxon>Streptophyta</taxon>
        <taxon>Embryophyta</taxon>
        <taxon>Tracheophyta</taxon>
        <taxon>Spermatophyta</taxon>
        <taxon>Magnoliopsida</taxon>
        <taxon>eudicotyledons</taxon>
        <taxon>Gunneridae</taxon>
        <taxon>Pentapetalae</taxon>
        <taxon>asterids</taxon>
        <taxon>lamiids</taxon>
        <taxon>Lamiales</taxon>
        <taxon>Pedaliaceae</taxon>
        <taxon>Sesamum</taxon>
    </lineage>
</organism>
<dbReference type="GO" id="GO:0071555">
    <property type="term" value="P:cell wall organization"/>
    <property type="evidence" value="ECO:0007669"/>
    <property type="project" value="UniProtKB-KW"/>
</dbReference>
<protein>
    <submittedName>
        <fullName evidence="10">Polygalacturonase</fullName>
    </submittedName>
</protein>
<evidence type="ECO:0000256" key="5">
    <source>
        <dbReference type="ARBA" id="ARBA00022801"/>
    </source>
</evidence>
<dbReference type="GO" id="GO:0005975">
    <property type="term" value="P:carbohydrate metabolic process"/>
    <property type="evidence" value="ECO:0007669"/>
    <property type="project" value="InterPro"/>
</dbReference>
<dbReference type="AlphaFoldDB" id="A0AAW2IXH1"/>
<reference evidence="10" key="1">
    <citation type="submission" date="2020-06" db="EMBL/GenBank/DDBJ databases">
        <authorList>
            <person name="Li T."/>
            <person name="Hu X."/>
            <person name="Zhang T."/>
            <person name="Song X."/>
            <person name="Zhang H."/>
            <person name="Dai N."/>
            <person name="Sheng W."/>
            <person name="Hou X."/>
            <person name="Wei L."/>
        </authorList>
    </citation>
    <scope>NUCLEOTIDE SEQUENCE</scope>
    <source>
        <strain evidence="10">G01</strain>
        <tissue evidence="10">Leaf</tissue>
    </source>
</reference>
<comment type="subcellular location">
    <subcellularLocation>
        <location evidence="1">Secreted</location>
        <location evidence="1">Cell wall</location>
    </subcellularLocation>
</comment>
<dbReference type="GO" id="GO:0004650">
    <property type="term" value="F:polygalacturonase activity"/>
    <property type="evidence" value="ECO:0007669"/>
    <property type="project" value="InterPro"/>
</dbReference>
<dbReference type="Gene3D" id="2.160.20.10">
    <property type="entry name" value="Single-stranded right-handed beta-helix, Pectin lyase-like"/>
    <property type="match status" value="2"/>
</dbReference>
<gene>
    <name evidence="10" type="ORF">Sangu_2709900</name>
</gene>
<evidence type="ECO:0000256" key="2">
    <source>
        <dbReference type="ARBA" id="ARBA00008834"/>
    </source>
</evidence>
<evidence type="ECO:0000313" key="10">
    <source>
        <dbReference type="EMBL" id="KAL0286989.1"/>
    </source>
</evidence>
<evidence type="ECO:0000256" key="7">
    <source>
        <dbReference type="ARBA" id="ARBA00023316"/>
    </source>
</evidence>
<dbReference type="Pfam" id="PF00295">
    <property type="entry name" value="Glyco_hydro_28"/>
    <property type="match status" value="3"/>
</dbReference>
<dbReference type="PANTHER" id="PTHR31375">
    <property type="match status" value="1"/>
</dbReference>
<proteinExistence type="inferred from homology"/>
<keyword evidence="4" id="KW-0964">Secreted</keyword>
<keyword evidence="7" id="KW-0961">Cell wall biogenesis/degradation</keyword>
<comment type="caution">
    <text evidence="10">The sequence shown here is derived from an EMBL/GenBank/DDBJ whole genome shotgun (WGS) entry which is preliminary data.</text>
</comment>